<sequence>MTFEPNKGYLRELLATRIDFTTVGTGYVQDAHERFEKWQEEIMGGERPPSEVVIDDNRAKSGEEYRLETEGPVFCRDIGKGTPDKDLPGGHCQR</sequence>
<keyword evidence="2" id="KW-1185">Reference proteome</keyword>
<reference evidence="1 2" key="1">
    <citation type="journal article" date="2010" name="Stand. Genomic Sci.">
        <title>Complete genome sequence of Streptosporangium roseum type strain (NI 9100).</title>
        <authorList>
            <person name="Nolan M."/>
            <person name="Sikorski J."/>
            <person name="Jando M."/>
            <person name="Lucas S."/>
            <person name="Lapidus A."/>
            <person name="Glavina Del Rio T."/>
            <person name="Chen F."/>
            <person name="Tice H."/>
            <person name="Pitluck S."/>
            <person name="Cheng J.F."/>
            <person name="Chertkov O."/>
            <person name="Sims D."/>
            <person name="Meincke L."/>
            <person name="Brettin T."/>
            <person name="Han C."/>
            <person name="Detter J.C."/>
            <person name="Bruce D."/>
            <person name="Goodwin L."/>
            <person name="Land M."/>
            <person name="Hauser L."/>
            <person name="Chang Y.J."/>
            <person name="Jeffries C.D."/>
            <person name="Ivanova N."/>
            <person name="Mavromatis K."/>
            <person name="Mikhailova N."/>
            <person name="Chen A."/>
            <person name="Palaniappan K."/>
            <person name="Chain P."/>
            <person name="Rohde M."/>
            <person name="Goker M."/>
            <person name="Bristow J."/>
            <person name="Eisen J.A."/>
            <person name="Markowitz V."/>
            <person name="Hugenholtz P."/>
            <person name="Kyrpides N.C."/>
            <person name="Klenk H.P."/>
        </authorList>
    </citation>
    <scope>NUCLEOTIDE SEQUENCE [LARGE SCALE GENOMIC DNA]</scope>
    <source>
        <strain evidence="2">ATCC 12428 / DSM 43021 / JCM 3005 / NI 9100</strain>
    </source>
</reference>
<protein>
    <submittedName>
        <fullName evidence="1">Uncharacterized protein</fullName>
    </submittedName>
</protein>
<dbReference type="Proteomes" id="UP000002029">
    <property type="component" value="Chromosome"/>
</dbReference>
<dbReference type="EMBL" id="CP001814">
    <property type="protein sequence ID" value="ACZ86036.1"/>
    <property type="molecule type" value="Genomic_DNA"/>
</dbReference>
<evidence type="ECO:0000313" key="2">
    <source>
        <dbReference type="Proteomes" id="UP000002029"/>
    </source>
</evidence>
<evidence type="ECO:0000313" key="1">
    <source>
        <dbReference type="EMBL" id="ACZ86036.1"/>
    </source>
</evidence>
<dbReference type="RefSeq" id="WP_012889781.1">
    <property type="nucleotide sequence ID" value="NC_013595.1"/>
</dbReference>
<proteinExistence type="predicted"/>
<name>D2BA23_STRRD</name>
<dbReference type="AlphaFoldDB" id="D2BA23"/>
<dbReference type="STRING" id="479432.Sros_3087"/>
<accession>D2BA23</accession>
<dbReference type="eggNOG" id="COG1633">
    <property type="taxonomic scope" value="Bacteria"/>
</dbReference>
<dbReference type="HOGENOM" id="CLU_2384959_0_0_11"/>
<gene>
    <name evidence="1" type="ordered locus">Sros_3087</name>
</gene>
<organism evidence="1 2">
    <name type="scientific">Streptosporangium roseum (strain ATCC 12428 / DSM 43021 / JCM 3005 / KCTC 9067 / NCIMB 10171 / NRRL 2505 / NI 9100)</name>
    <dbReference type="NCBI Taxonomy" id="479432"/>
    <lineage>
        <taxon>Bacteria</taxon>
        <taxon>Bacillati</taxon>
        <taxon>Actinomycetota</taxon>
        <taxon>Actinomycetes</taxon>
        <taxon>Streptosporangiales</taxon>
        <taxon>Streptosporangiaceae</taxon>
        <taxon>Streptosporangium</taxon>
    </lineage>
</organism>
<dbReference type="KEGG" id="sro:Sros_3087"/>